<gene>
    <name evidence="1" type="ORF">BXYJ_LOCUS1697</name>
</gene>
<sequence length="110" mass="12709">MSLHGFRPNRSLERSDYTYADLLQGSNPSDRLKIAEESMNKWGLIAKADEVLKSFNEDKKTFGRVDLEFAKETEDLNTYVKDLKVNLMDLFESKNVPPRVKDHTETILSK</sequence>
<reference evidence="1" key="1">
    <citation type="submission" date="2020-09" db="EMBL/GenBank/DDBJ databases">
        <authorList>
            <person name="Kikuchi T."/>
        </authorList>
    </citation>
    <scope>NUCLEOTIDE SEQUENCE</scope>
    <source>
        <strain evidence="1">Ka4C1</strain>
    </source>
</reference>
<dbReference type="AlphaFoldDB" id="A0A7I8XIB2"/>
<protein>
    <submittedName>
        <fullName evidence="1">(pine wood nematode) hypothetical protein</fullName>
    </submittedName>
</protein>
<name>A0A7I8XIB2_BURXY</name>
<evidence type="ECO:0000313" key="2">
    <source>
        <dbReference type="Proteomes" id="UP000659654"/>
    </source>
</evidence>
<dbReference type="SMR" id="A0A7I8XIB2"/>
<accession>A0A7I8XIB2</accession>
<dbReference type="Proteomes" id="UP000659654">
    <property type="component" value="Unassembled WGS sequence"/>
</dbReference>
<dbReference type="EMBL" id="CAJFCV020000001">
    <property type="protein sequence ID" value="CAG9085456.1"/>
    <property type="molecule type" value="Genomic_DNA"/>
</dbReference>
<dbReference type="EMBL" id="CAJFDI010000001">
    <property type="protein sequence ID" value="CAD5209962.1"/>
    <property type="molecule type" value="Genomic_DNA"/>
</dbReference>
<comment type="caution">
    <text evidence="1">The sequence shown here is derived from an EMBL/GenBank/DDBJ whole genome shotgun (WGS) entry which is preliminary data.</text>
</comment>
<proteinExistence type="predicted"/>
<organism evidence="1 2">
    <name type="scientific">Bursaphelenchus xylophilus</name>
    <name type="common">Pinewood nematode worm</name>
    <name type="synonym">Aphelenchoides xylophilus</name>
    <dbReference type="NCBI Taxonomy" id="6326"/>
    <lineage>
        <taxon>Eukaryota</taxon>
        <taxon>Metazoa</taxon>
        <taxon>Ecdysozoa</taxon>
        <taxon>Nematoda</taxon>
        <taxon>Chromadorea</taxon>
        <taxon>Rhabditida</taxon>
        <taxon>Tylenchina</taxon>
        <taxon>Tylenchomorpha</taxon>
        <taxon>Aphelenchoidea</taxon>
        <taxon>Aphelenchoididae</taxon>
        <taxon>Bursaphelenchus</taxon>
    </lineage>
</organism>
<evidence type="ECO:0000313" key="1">
    <source>
        <dbReference type="EMBL" id="CAD5209962.1"/>
    </source>
</evidence>
<dbReference type="Proteomes" id="UP000582659">
    <property type="component" value="Unassembled WGS sequence"/>
</dbReference>
<keyword evidence="2" id="KW-1185">Reference proteome</keyword>